<dbReference type="Proteomes" id="UP000250043">
    <property type="component" value="Unassembled WGS sequence"/>
</dbReference>
<proteinExistence type="predicted"/>
<accession>A0A8E2DN13</accession>
<keyword evidence="1" id="KW-0812">Transmembrane</keyword>
<dbReference type="EMBL" id="KV722443">
    <property type="protein sequence ID" value="OCH88798.1"/>
    <property type="molecule type" value="Genomic_DNA"/>
</dbReference>
<protein>
    <submittedName>
        <fullName evidence="2">Uncharacterized protein</fullName>
    </submittedName>
</protein>
<feature type="transmembrane region" description="Helical" evidence="1">
    <location>
        <begin position="64"/>
        <end position="86"/>
    </location>
</feature>
<keyword evidence="1" id="KW-1133">Transmembrane helix</keyword>
<dbReference type="AlphaFoldDB" id="A0A8E2DN13"/>
<reference evidence="2 3" key="1">
    <citation type="submission" date="2016-07" db="EMBL/GenBank/DDBJ databases">
        <title>Draft genome of the white-rot fungus Obba rivulosa 3A-2.</title>
        <authorList>
            <consortium name="DOE Joint Genome Institute"/>
            <person name="Miettinen O."/>
            <person name="Riley R."/>
            <person name="Acob R."/>
            <person name="Barry K."/>
            <person name="Cullen D."/>
            <person name="De Vries R."/>
            <person name="Hainaut M."/>
            <person name="Hatakka A."/>
            <person name="Henrissat B."/>
            <person name="Hilden K."/>
            <person name="Kuo R."/>
            <person name="Labutti K."/>
            <person name="Lipzen A."/>
            <person name="Makela M.R."/>
            <person name="Sandor L."/>
            <person name="Spatafora J.W."/>
            <person name="Grigoriev I.V."/>
            <person name="Hibbett D.S."/>
        </authorList>
    </citation>
    <scope>NUCLEOTIDE SEQUENCE [LARGE SCALE GENOMIC DNA]</scope>
    <source>
        <strain evidence="2 3">3A-2</strain>
    </source>
</reference>
<organism evidence="2 3">
    <name type="scientific">Obba rivulosa</name>
    <dbReference type="NCBI Taxonomy" id="1052685"/>
    <lineage>
        <taxon>Eukaryota</taxon>
        <taxon>Fungi</taxon>
        <taxon>Dikarya</taxon>
        <taxon>Basidiomycota</taxon>
        <taxon>Agaricomycotina</taxon>
        <taxon>Agaricomycetes</taxon>
        <taxon>Polyporales</taxon>
        <taxon>Gelatoporiaceae</taxon>
        <taxon>Obba</taxon>
    </lineage>
</organism>
<feature type="transmembrane region" description="Helical" evidence="1">
    <location>
        <begin position="107"/>
        <end position="127"/>
    </location>
</feature>
<evidence type="ECO:0000313" key="3">
    <source>
        <dbReference type="Proteomes" id="UP000250043"/>
    </source>
</evidence>
<sequence>MVRTYAIWSGNKLVLCILLVLGVVTYVPILTFIGHFLRLLTYPDNQVLRYTACIPLSASDEVLWVVYALHLAPETAVIILTLINRYRTAASFGQPPPLLQILYRDGMLAYFAILGIVLVNITIMVTGPPAISSMVQDTLCTRVLLNIRKAALHSQDLDSRSTIQFTTESYLAFEDVELPR</sequence>
<evidence type="ECO:0000313" key="2">
    <source>
        <dbReference type="EMBL" id="OCH88798.1"/>
    </source>
</evidence>
<feature type="transmembrane region" description="Helical" evidence="1">
    <location>
        <begin position="12"/>
        <end position="37"/>
    </location>
</feature>
<evidence type="ECO:0000256" key="1">
    <source>
        <dbReference type="SAM" id="Phobius"/>
    </source>
</evidence>
<keyword evidence="3" id="KW-1185">Reference proteome</keyword>
<name>A0A8E2DN13_9APHY</name>
<gene>
    <name evidence="2" type="ORF">OBBRIDRAFT_63590</name>
</gene>
<keyword evidence="1" id="KW-0472">Membrane</keyword>
<dbReference type="OrthoDB" id="3350812at2759"/>